<dbReference type="InterPro" id="IPR000157">
    <property type="entry name" value="TIR_dom"/>
</dbReference>
<keyword evidence="1" id="KW-0812">Transmembrane</keyword>
<accession>A0A437RRQ7</accession>
<keyword evidence="3" id="KW-0675">Receptor</keyword>
<feature type="transmembrane region" description="Helical" evidence="1">
    <location>
        <begin position="255"/>
        <end position="272"/>
    </location>
</feature>
<keyword evidence="1" id="KW-1133">Transmembrane helix</keyword>
<evidence type="ECO:0000313" key="4">
    <source>
        <dbReference type="Proteomes" id="UP000285575"/>
    </source>
</evidence>
<feature type="transmembrane region" description="Helical" evidence="1">
    <location>
        <begin position="230"/>
        <end position="249"/>
    </location>
</feature>
<gene>
    <name evidence="3" type="ORF">EOE66_01700</name>
</gene>
<dbReference type="EMBL" id="SACR01000001">
    <property type="protein sequence ID" value="RVU49312.1"/>
    <property type="molecule type" value="Genomic_DNA"/>
</dbReference>
<feature type="domain" description="TIR" evidence="2">
    <location>
        <begin position="2"/>
        <end position="149"/>
    </location>
</feature>
<dbReference type="Proteomes" id="UP000285575">
    <property type="component" value="Unassembled WGS sequence"/>
</dbReference>
<dbReference type="PROSITE" id="PS50104">
    <property type="entry name" value="TIR"/>
    <property type="match status" value="1"/>
</dbReference>
<protein>
    <submittedName>
        <fullName evidence="3">Toll/interleukin-1 receptor domain-containing protein</fullName>
    </submittedName>
</protein>
<dbReference type="InterPro" id="IPR035897">
    <property type="entry name" value="Toll_tir_struct_dom_sf"/>
</dbReference>
<evidence type="ECO:0000313" key="3">
    <source>
        <dbReference type="EMBL" id="RVU49312.1"/>
    </source>
</evidence>
<evidence type="ECO:0000256" key="1">
    <source>
        <dbReference type="SAM" id="Phobius"/>
    </source>
</evidence>
<dbReference type="GO" id="GO:0007165">
    <property type="term" value="P:signal transduction"/>
    <property type="evidence" value="ECO:0007669"/>
    <property type="project" value="InterPro"/>
</dbReference>
<dbReference type="Pfam" id="PF13676">
    <property type="entry name" value="TIR_2"/>
    <property type="match status" value="1"/>
</dbReference>
<evidence type="ECO:0000259" key="2">
    <source>
        <dbReference type="PROSITE" id="PS50104"/>
    </source>
</evidence>
<comment type="caution">
    <text evidence="3">The sequence shown here is derived from an EMBL/GenBank/DDBJ whole genome shotgun (WGS) entry which is preliminary data.</text>
</comment>
<dbReference type="RefSeq" id="WP_128226949.1">
    <property type="nucleotide sequence ID" value="NZ_SACR01000001.1"/>
</dbReference>
<proteinExistence type="predicted"/>
<dbReference type="Gene3D" id="3.40.50.10140">
    <property type="entry name" value="Toll/interleukin-1 receptor homology (TIR) domain"/>
    <property type="match status" value="1"/>
</dbReference>
<reference evidence="3 4" key="1">
    <citation type="submission" date="2019-01" db="EMBL/GenBank/DDBJ databases">
        <authorList>
            <person name="Chen W.-M."/>
        </authorList>
    </citation>
    <scope>NUCLEOTIDE SEQUENCE [LARGE SCALE GENOMIC DNA]</scope>
    <source>
        <strain evidence="3 4">KYPY4</strain>
    </source>
</reference>
<keyword evidence="4" id="KW-1185">Reference proteome</keyword>
<dbReference type="AlphaFoldDB" id="A0A437RRQ7"/>
<dbReference type="OrthoDB" id="574237at2"/>
<name>A0A437RRQ7_9BURK</name>
<feature type="transmembrane region" description="Helical" evidence="1">
    <location>
        <begin position="198"/>
        <end position="218"/>
    </location>
</feature>
<feature type="transmembrane region" description="Helical" evidence="1">
    <location>
        <begin position="173"/>
        <end position="192"/>
    </location>
</feature>
<keyword evidence="1" id="KW-0472">Membrane</keyword>
<sequence>MARSRIFISYRRDDAAGYSHAIHDRLADHLGGDQIFMDVHDIAPGADFARRLRDVVQGCEVVVALIGKRWVGEREGQPARIHDERDWVRIEVAEALRRGIRVIPVLLDGARLPAAEDLPDDLQGLRLLNCMEVRTTRLDADVRDLVGATVQAVGGTWPPVEPGARLHAAVGGLYTLFAGGALVLGLIASAFVDEVSDHTFTGLLGLMLAAAVALRLPLHNKLRALSREQALKWAAGLHLGAFVMLAAGSSGETDVASVLFLGLLPAGLLYLSSMGMRRTARV</sequence>
<organism evidence="3 4">
    <name type="scientific">Rubrivivax rivuli</name>
    <dbReference type="NCBI Taxonomy" id="1862385"/>
    <lineage>
        <taxon>Bacteria</taxon>
        <taxon>Pseudomonadati</taxon>
        <taxon>Pseudomonadota</taxon>
        <taxon>Betaproteobacteria</taxon>
        <taxon>Burkholderiales</taxon>
        <taxon>Sphaerotilaceae</taxon>
        <taxon>Rubrivivax</taxon>
    </lineage>
</organism>
<dbReference type="SUPFAM" id="SSF52200">
    <property type="entry name" value="Toll/Interleukin receptor TIR domain"/>
    <property type="match status" value="1"/>
</dbReference>